<proteinExistence type="predicted"/>
<sequence>MDVNKWLEEIEKNREKVEQKDQESKAQGILKGRYIREPYADSYALYEVIRKNKKSVRIRVITGIGVPAGLIPTM</sequence>
<dbReference type="EMBL" id="JBHUMR010000006">
    <property type="protein sequence ID" value="MFD2616108.1"/>
    <property type="molecule type" value="Genomic_DNA"/>
</dbReference>
<dbReference type="RefSeq" id="WP_141190767.1">
    <property type="nucleotide sequence ID" value="NZ_JBHUMR010000006.1"/>
</dbReference>
<evidence type="ECO:0000313" key="2">
    <source>
        <dbReference type="Proteomes" id="UP001597458"/>
    </source>
</evidence>
<evidence type="ECO:0000313" key="1">
    <source>
        <dbReference type="EMBL" id="MFD2616108.1"/>
    </source>
</evidence>
<name>A0ABW5PMT4_9BACI</name>
<protein>
    <submittedName>
        <fullName evidence="1">Uncharacterized protein</fullName>
    </submittedName>
</protein>
<dbReference type="Proteomes" id="UP001597458">
    <property type="component" value="Unassembled WGS sequence"/>
</dbReference>
<gene>
    <name evidence="1" type="ORF">ACFSTF_02065</name>
</gene>
<reference evidence="2" key="1">
    <citation type="journal article" date="2019" name="Int. J. Syst. Evol. Microbiol.">
        <title>The Global Catalogue of Microorganisms (GCM) 10K type strain sequencing project: providing services to taxonomists for standard genome sequencing and annotation.</title>
        <authorList>
            <consortium name="The Broad Institute Genomics Platform"/>
            <consortium name="The Broad Institute Genome Sequencing Center for Infectious Disease"/>
            <person name="Wu L."/>
            <person name="Ma J."/>
        </authorList>
    </citation>
    <scope>NUCLEOTIDE SEQUENCE [LARGE SCALE GENOMIC DNA]</scope>
    <source>
        <strain evidence="2">TISTR 2241</strain>
    </source>
</reference>
<organism evidence="1 2">
    <name type="scientific">Terrilactibacillus laevilacticus</name>
    <dbReference type="NCBI Taxonomy" id="1380157"/>
    <lineage>
        <taxon>Bacteria</taxon>
        <taxon>Bacillati</taxon>
        <taxon>Bacillota</taxon>
        <taxon>Bacilli</taxon>
        <taxon>Bacillales</taxon>
        <taxon>Bacillaceae</taxon>
        <taxon>Terrilactibacillus</taxon>
    </lineage>
</organism>
<keyword evidence="2" id="KW-1185">Reference proteome</keyword>
<accession>A0ABW5PMT4</accession>
<comment type="caution">
    <text evidence="1">The sequence shown here is derived from an EMBL/GenBank/DDBJ whole genome shotgun (WGS) entry which is preliminary data.</text>
</comment>